<accession>A0A642C3V6</accession>
<dbReference type="EMBL" id="VWFO01000531">
    <property type="protein sequence ID" value="KAA4649909.1"/>
    <property type="molecule type" value="Genomic_DNA"/>
</dbReference>
<evidence type="ECO:0000313" key="2">
    <source>
        <dbReference type="Proteomes" id="UP000435985"/>
    </source>
</evidence>
<organism evidence="1 2">
    <name type="scientific">Bacteroides ovatus</name>
    <dbReference type="NCBI Taxonomy" id="28116"/>
    <lineage>
        <taxon>Bacteria</taxon>
        <taxon>Pseudomonadati</taxon>
        <taxon>Bacteroidota</taxon>
        <taxon>Bacteroidia</taxon>
        <taxon>Bacteroidales</taxon>
        <taxon>Bacteroidaceae</taxon>
        <taxon>Bacteroides</taxon>
    </lineage>
</organism>
<proteinExistence type="predicted"/>
<dbReference type="Proteomes" id="UP000435985">
    <property type="component" value="Unassembled WGS sequence"/>
</dbReference>
<protein>
    <submittedName>
        <fullName evidence="1">Uncharacterized protein</fullName>
    </submittedName>
</protein>
<gene>
    <name evidence="1" type="ORF">F3B98_31420</name>
</gene>
<feature type="non-terminal residue" evidence="1">
    <location>
        <position position="212"/>
    </location>
</feature>
<dbReference type="AlphaFoldDB" id="A0A642C3V6"/>
<comment type="caution">
    <text evidence="1">The sequence shown here is derived from an EMBL/GenBank/DDBJ whole genome shotgun (WGS) entry which is preliminary data.</text>
</comment>
<sequence>MTVYHLDEIAGDVRIALDQNTTSDVLKEIGDVDTLALNDIIKSKIIEAVKRVHSSAPPYLLDGGHNFGDEVYWQKCESGWVLLPEDFMRFVVFQMNDWERAVFYPINVDDPEYEKQSSRFKGIRGTTQRPVCAISIRPEGMVLEFYSCKSQDATVSRAVYLPYPKIDKYGAIEICQRCYDAVVYTIAALVLTTFGDVEKSSALNELAKSVLI</sequence>
<evidence type="ECO:0000313" key="1">
    <source>
        <dbReference type="EMBL" id="KAA4649909.1"/>
    </source>
</evidence>
<name>A0A642C3V6_BACOV</name>
<reference evidence="1 2" key="1">
    <citation type="journal article" date="2019" name="Nat. Med.">
        <title>A library of human gut bacterial isolates paired with longitudinal multiomics data enables mechanistic microbiome research.</title>
        <authorList>
            <person name="Poyet M."/>
            <person name="Groussin M."/>
            <person name="Gibbons S.M."/>
            <person name="Avila-Pacheco J."/>
            <person name="Jiang X."/>
            <person name="Kearney S.M."/>
            <person name="Perrotta A.R."/>
            <person name="Berdy B."/>
            <person name="Zhao S."/>
            <person name="Lieberman T.D."/>
            <person name="Swanson P.K."/>
            <person name="Smith M."/>
            <person name="Roesemann S."/>
            <person name="Alexander J.E."/>
            <person name="Rich S.A."/>
            <person name="Livny J."/>
            <person name="Vlamakis H."/>
            <person name="Clish C."/>
            <person name="Bullock K."/>
            <person name="Deik A."/>
            <person name="Scott J."/>
            <person name="Pierce K.A."/>
            <person name="Xavier R.J."/>
            <person name="Alm E.J."/>
        </authorList>
    </citation>
    <scope>NUCLEOTIDE SEQUENCE [LARGE SCALE GENOMIC DNA]</scope>
    <source>
        <strain evidence="1 2">BIOML-A14</strain>
    </source>
</reference>